<organism evidence="1 2">
    <name type="scientific">Fusarium decemcellulare</name>
    <dbReference type="NCBI Taxonomy" id="57161"/>
    <lineage>
        <taxon>Eukaryota</taxon>
        <taxon>Fungi</taxon>
        <taxon>Dikarya</taxon>
        <taxon>Ascomycota</taxon>
        <taxon>Pezizomycotina</taxon>
        <taxon>Sordariomycetes</taxon>
        <taxon>Hypocreomycetidae</taxon>
        <taxon>Hypocreales</taxon>
        <taxon>Nectriaceae</taxon>
        <taxon>Fusarium</taxon>
        <taxon>Fusarium decemcellulare species complex</taxon>
    </lineage>
</organism>
<keyword evidence="2" id="KW-1185">Reference proteome</keyword>
<gene>
    <name evidence="1" type="ORF">NM208_g7398</name>
</gene>
<dbReference type="EMBL" id="JANRMS010000757">
    <property type="protein sequence ID" value="KAJ3534805.1"/>
    <property type="molecule type" value="Genomic_DNA"/>
</dbReference>
<accession>A0ACC1S9C7</accession>
<protein>
    <submittedName>
        <fullName evidence="1">Uncharacterized protein</fullName>
    </submittedName>
</protein>
<comment type="caution">
    <text evidence="1">The sequence shown here is derived from an EMBL/GenBank/DDBJ whole genome shotgun (WGS) entry which is preliminary data.</text>
</comment>
<proteinExistence type="predicted"/>
<evidence type="ECO:0000313" key="2">
    <source>
        <dbReference type="Proteomes" id="UP001148629"/>
    </source>
</evidence>
<name>A0ACC1S9C7_9HYPO</name>
<reference evidence="1" key="1">
    <citation type="submission" date="2022-08" db="EMBL/GenBank/DDBJ databases">
        <title>Genome Sequence of Fusarium decemcellulare.</title>
        <authorList>
            <person name="Buettner E."/>
        </authorList>
    </citation>
    <scope>NUCLEOTIDE SEQUENCE</scope>
    <source>
        <strain evidence="1">Babe19</strain>
    </source>
</reference>
<evidence type="ECO:0000313" key="1">
    <source>
        <dbReference type="EMBL" id="KAJ3534805.1"/>
    </source>
</evidence>
<dbReference type="Proteomes" id="UP001148629">
    <property type="component" value="Unassembled WGS sequence"/>
</dbReference>
<sequence length="147" mass="15916">MTSVKYRSADDGAKPFAANLSTEGVICIGGAREPGHVDEASKDVAEFVFPGESMGIEHPPDLDAHNPTHRDKFNNSIATARASGFCALIMTLVEMRTLKTGAIAITVEELRRELRKSANIRLIFDALITDDQATHTTSVVEIGLFLC</sequence>